<dbReference type="KEGG" id="hbq:QI031_06525"/>
<sequence length="152" mass="17074">MLMLLFSISNNVYAIESSHVIEVIPRVSYREVHHVPSYVSGLFNYRGAIVPVIDLCQLIRGTSSQANLSTRVFIISYPTQEGDNFKYVGLMAERVIKTVKKAASDFLTSGIQTNEAPYLGKMIMDEKGMIQHIDLEKLLNILKQINLLEIGV</sequence>
<dbReference type="GO" id="GO:0006935">
    <property type="term" value="P:chemotaxis"/>
    <property type="evidence" value="ECO:0007669"/>
    <property type="project" value="InterPro"/>
</dbReference>
<protein>
    <submittedName>
        <fullName evidence="2">Chemotaxis protein CheW</fullName>
    </submittedName>
</protein>
<dbReference type="EMBL" id="CP124543">
    <property type="protein sequence ID" value="WGV27144.1"/>
    <property type="molecule type" value="Genomic_DNA"/>
</dbReference>
<dbReference type="Gene3D" id="2.30.30.40">
    <property type="entry name" value="SH3 Domains"/>
    <property type="match status" value="1"/>
</dbReference>
<evidence type="ECO:0000313" key="2">
    <source>
        <dbReference type="EMBL" id="WGV27144.1"/>
    </source>
</evidence>
<evidence type="ECO:0000313" key="3">
    <source>
        <dbReference type="Proteomes" id="UP001223520"/>
    </source>
</evidence>
<dbReference type="PANTHER" id="PTHR22617">
    <property type="entry name" value="CHEMOTAXIS SENSOR HISTIDINE KINASE-RELATED"/>
    <property type="match status" value="1"/>
</dbReference>
<reference evidence="2 3" key="1">
    <citation type="journal article" date="2023" name="Limnol Oceanogr Lett">
        <title>Environmental adaptations by the intertidal Antarctic cyanobacterium Halotia branconii CENA392 as revealed using long-read genome sequencing.</title>
        <authorList>
            <person name="Dextro R.B."/>
            <person name="Delbaje E."/>
            <person name="Freitas P.N.N."/>
            <person name="Geraldes V."/>
            <person name="Pinto E."/>
            <person name="Long P.F."/>
            <person name="Fiore M.F."/>
        </authorList>
    </citation>
    <scope>NUCLEOTIDE SEQUENCE [LARGE SCALE GENOMIC DNA]</scope>
    <source>
        <strain evidence="2 3">CENA392</strain>
    </source>
</reference>
<evidence type="ECO:0000259" key="1">
    <source>
        <dbReference type="PROSITE" id="PS50851"/>
    </source>
</evidence>
<dbReference type="GO" id="GO:0007165">
    <property type="term" value="P:signal transduction"/>
    <property type="evidence" value="ECO:0007669"/>
    <property type="project" value="InterPro"/>
</dbReference>
<accession>A0AAJ6NVB5</accession>
<dbReference type="AlphaFoldDB" id="A0AAJ6NVB5"/>
<dbReference type="GO" id="GO:0005829">
    <property type="term" value="C:cytosol"/>
    <property type="evidence" value="ECO:0007669"/>
    <property type="project" value="TreeGrafter"/>
</dbReference>
<dbReference type="InterPro" id="IPR036061">
    <property type="entry name" value="CheW-like_dom_sf"/>
</dbReference>
<dbReference type="RefSeq" id="WP_281484383.1">
    <property type="nucleotide sequence ID" value="NZ_CP124543.1"/>
</dbReference>
<dbReference type="SUPFAM" id="SSF50341">
    <property type="entry name" value="CheW-like"/>
    <property type="match status" value="1"/>
</dbReference>
<keyword evidence="3" id="KW-1185">Reference proteome</keyword>
<gene>
    <name evidence="2" type="ORF">QI031_06525</name>
</gene>
<dbReference type="SMART" id="SM00260">
    <property type="entry name" value="CheW"/>
    <property type="match status" value="1"/>
</dbReference>
<dbReference type="Pfam" id="PF01584">
    <property type="entry name" value="CheW"/>
    <property type="match status" value="1"/>
</dbReference>
<dbReference type="PANTHER" id="PTHR22617:SF43">
    <property type="entry name" value="PROTEIN PILI"/>
    <property type="match status" value="1"/>
</dbReference>
<proteinExistence type="predicted"/>
<dbReference type="Gene3D" id="2.40.50.180">
    <property type="entry name" value="CheA-289, Domain 4"/>
    <property type="match status" value="1"/>
</dbReference>
<dbReference type="InterPro" id="IPR039315">
    <property type="entry name" value="CheW"/>
</dbReference>
<dbReference type="Proteomes" id="UP001223520">
    <property type="component" value="Chromosome"/>
</dbReference>
<dbReference type="InterPro" id="IPR002545">
    <property type="entry name" value="CheW-lke_dom"/>
</dbReference>
<organism evidence="2 3">
    <name type="scientific">Halotia branconii CENA392</name>
    <dbReference type="NCBI Taxonomy" id="1539056"/>
    <lineage>
        <taxon>Bacteria</taxon>
        <taxon>Bacillati</taxon>
        <taxon>Cyanobacteriota</taxon>
        <taxon>Cyanophyceae</taxon>
        <taxon>Nostocales</taxon>
        <taxon>Nodulariaceae</taxon>
        <taxon>Halotia</taxon>
    </lineage>
</organism>
<dbReference type="PROSITE" id="PS50851">
    <property type="entry name" value="CHEW"/>
    <property type="match status" value="1"/>
</dbReference>
<feature type="domain" description="CheW-like" evidence="1">
    <location>
        <begin position="1"/>
        <end position="144"/>
    </location>
</feature>
<name>A0AAJ6NVB5_9CYAN</name>